<evidence type="ECO:0000313" key="2">
    <source>
        <dbReference type="Proteomes" id="UP000236630"/>
    </source>
</evidence>
<name>A0A2H5N2L1_CITUN</name>
<proteinExistence type="predicted"/>
<organism evidence="1 2">
    <name type="scientific">Citrus unshiu</name>
    <name type="common">Satsuma mandarin</name>
    <name type="synonym">Citrus nobilis var. unshiu</name>
    <dbReference type="NCBI Taxonomy" id="55188"/>
    <lineage>
        <taxon>Eukaryota</taxon>
        <taxon>Viridiplantae</taxon>
        <taxon>Streptophyta</taxon>
        <taxon>Embryophyta</taxon>
        <taxon>Tracheophyta</taxon>
        <taxon>Spermatophyta</taxon>
        <taxon>Magnoliopsida</taxon>
        <taxon>eudicotyledons</taxon>
        <taxon>Gunneridae</taxon>
        <taxon>Pentapetalae</taxon>
        <taxon>rosids</taxon>
        <taxon>malvids</taxon>
        <taxon>Sapindales</taxon>
        <taxon>Rutaceae</taxon>
        <taxon>Aurantioideae</taxon>
        <taxon>Citrus</taxon>
    </lineage>
</organism>
<gene>
    <name evidence="1" type="ORF">CUMW_276840</name>
</gene>
<reference evidence="1 2" key="1">
    <citation type="journal article" date="2017" name="Front. Genet.">
        <title>Draft sequencing of the heterozygous diploid genome of Satsuma (Citrus unshiu Marc.) using a hybrid assembly approach.</title>
        <authorList>
            <person name="Shimizu T."/>
            <person name="Tanizawa Y."/>
            <person name="Mochizuki T."/>
            <person name="Nagasaki H."/>
            <person name="Yoshioka T."/>
            <person name="Toyoda A."/>
            <person name="Fujiyama A."/>
            <person name="Kaminuma E."/>
            <person name="Nakamura Y."/>
        </authorList>
    </citation>
    <scope>NUCLEOTIDE SEQUENCE [LARGE SCALE GENOMIC DNA]</scope>
    <source>
        <strain evidence="2">cv. Miyagawa wase</strain>
    </source>
</reference>
<comment type="caution">
    <text evidence="1">The sequence shown here is derived from an EMBL/GenBank/DDBJ whole genome shotgun (WGS) entry which is preliminary data.</text>
</comment>
<dbReference type="EMBL" id="BDQV01001722">
    <property type="protein sequence ID" value="GAY34480.1"/>
    <property type="molecule type" value="Genomic_DNA"/>
</dbReference>
<dbReference type="AlphaFoldDB" id="A0A2H5N2L1"/>
<sequence>MIRTLLLTIQGHDEYWHQMQVQLDGHALLKLRECQENVLKWSFHWIFSSPSTALINSRGMVR</sequence>
<dbReference type="Proteomes" id="UP000236630">
    <property type="component" value="Unassembled WGS sequence"/>
</dbReference>
<evidence type="ECO:0000313" key="1">
    <source>
        <dbReference type="EMBL" id="GAY34480.1"/>
    </source>
</evidence>
<keyword evidence="2" id="KW-1185">Reference proteome</keyword>
<accession>A0A2H5N2L1</accession>
<protein>
    <submittedName>
        <fullName evidence="1">Uncharacterized protein</fullName>
    </submittedName>
</protein>